<name>A0A7J4JHL0_9ARCH</name>
<organism evidence="2 3">
    <name type="scientific">Candidatus Iainarchaeum sp</name>
    <dbReference type="NCBI Taxonomy" id="3101447"/>
    <lineage>
        <taxon>Archaea</taxon>
        <taxon>Candidatus Iainarchaeota</taxon>
        <taxon>Candidatus Iainarchaeia</taxon>
        <taxon>Candidatus Iainarchaeales</taxon>
        <taxon>Candidatus Iainarchaeaceae</taxon>
        <taxon>Candidatus Iainarchaeum</taxon>
    </lineage>
</organism>
<feature type="compositionally biased region" description="Basic and acidic residues" evidence="1">
    <location>
        <begin position="53"/>
        <end position="63"/>
    </location>
</feature>
<protein>
    <submittedName>
        <fullName evidence="2">Uncharacterized protein</fullName>
    </submittedName>
</protein>
<evidence type="ECO:0000256" key="1">
    <source>
        <dbReference type="SAM" id="MobiDB-lite"/>
    </source>
</evidence>
<feature type="region of interest" description="Disordered" evidence="1">
    <location>
        <begin position="53"/>
        <end position="96"/>
    </location>
</feature>
<evidence type="ECO:0000313" key="2">
    <source>
        <dbReference type="EMBL" id="HIH16540.1"/>
    </source>
</evidence>
<evidence type="ECO:0000313" key="3">
    <source>
        <dbReference type="Proteomes" id="UP000564964"/>
    </source>
</evidence>
<proteinExistence type="predicted"/>
<accession>A0A7J4JHL0</accession>
<dbReference type="EMBL" id="DUGH01000098">
    <property type="protein sequence ID" value="HIH16540.1"/>
    <property type="molecule type" value="Genomic_DNA"/>
</dbReference>
<comment type="caution">
    <text evidence="2">The sequence shown here is derived from an EMBL/GenBank/DDBJ whole genome shotgun (WGS) entry which is preliminary data.</text>
</comment>
<reference evidence="3" key="1">
    <citation type="journal article" date="2020" name="bioRxiv">
        <title>A rank-normalized archaeal taxonomy based on genome phylogeny resolves widespread incomplete and uneven classifications.</title>
        <authorList>
            <person name="Rinke C."/>
            <person name="Chuvochina M."/>
            <person name="Mussig A.J."/>
            <person name="Chaumeil P.-A."/>
            <person name="Waite D.W."/>
            <person name="Whitman W.B."/>
            <person name="Parks D.H."/>
            <person name="Hugenholtz P."/>
        </authorList>
    </citation>
    <scope>NUCLEOTIDE SEQUENCE [LARGE SCALE GENOMIC DNA]</scope>
</reference>
<gene>
    <name evidence="2" type="ORF">HA252_04000</name>
</gene>
<sequence>MELVFFLGDEDRDDAARDGADEVGQDFGQAVGDVAEGLEDAGYQAVLLEFLADEHPDDGRVPAEQEQGSRAPHEGEKDGQAQDDGVVGVNEFRAPP</sequence>
<dbReference type="Proteomes" id="UP000564964">
    <property type="component" value="Unassembled WGS sequence"/>
</dbReference>
<dbReference type="AlphaFoldDB" id="A0A7J4JHL0"/>
<feature type="compositionally biased region" description="Basic and acidic residues" evidence="1">
    <location>
        <begin position="71"/>
        <end position="80"/>
    </location>
</feature>